<feature type="transmembrane region" description="Helical" evidence="3">
    <location>
        <begin position="84"/>
        <end position="106"/>
    </location>
</feature>
<keyword evidence="5" id="KW-0808">Transferase</keyword>
<dbReference type="GO" id="GO:0000271">
    <property type="term" value="P:polysaccharide biosynthetic process"/>
    <property type="evidence" value="ECO:0007669"/>
    <property type="project" value="TreeGrafter"/>
</dbReference>
<protein>
    <submittedName>
        <fullName evidence="5">Acyltransferase</fullName>
    </submittedName>
</protein>
<dbReference type="Pfam" id="PF01757">
    <property type="entry name" value="Acyl_transf_3"/>
    <property type="match status" value="1"/>
</dbReference>
<dbReference type="EMBL" id="CP048286">
    <property type="protein sequence ID" value="QHW31544.1"/>
    <property type="molecule type" value="Genomic_DNA"/>
</dbReference>
<feature type="transmembrane region" description="Helical" evidence="3">
    <location>
        <begin position="16"/>
        <end position="33"/>
    </location>
</feature>
<keyword evidence="3" id="KW-0472">Membrane</keyword>
<evidence type="ECO:0000313" key="5">
    <source>
        <dbReference type="EMBL" id="QHW31544.1"/>
    </source>
</evidence>
<feature type="transmembrane region" description="Helical" evidence="3">
    <location>
        <begin position="181"/>
        <end position="199"/>
    </location>
</feature>
<evidence type="ECO:0000256" key="1">
    <source>
        <dbReference type="ARBA" id="ARBA00004370"/>
    </source>
</evidence>
<evidence type="ECO:0000259" key="4">
    <source>
        <dbReference type="Pfam" id="PF01757"/>
    </source>
</evidence>
<evidence type="ECO:0000313" key="6">
    <source>
        <dbReference type="Proteomes" id="UP000479114"/>
    </source>
</evidence>
<dbReference type="AlphaFoldDB" id="A0A6C0NZ78"/>
<organism evidence="5 6">
    <name type="scientific">Paenibacillus rhizovicinus</name>
    <dbReference type="NCBI Taxonomy" id="2704463"/>
    <lineage>
        <taxon>Bacteria</taxon>
        <taxon>Bacillati</taxon>
        <taxon>Bacillota</taxon>
        <taxon>Bacilli</taxon>
        <taxon>Bacillales</taxon>
        <taxon>Paenibacillaceae</taxon>
        <taxon>Paenibacillus</taxon>
    </lineage>
</organism>
<dbReference type="Proteomes" id="UP000479114">
    <property type="component" value="Chromosome"/>
</dbReference>
<feature type="transmembrane region" description="Helical" evidence="3">
    <location>
        <begin position="160"/>
        <end position="176"/>
    </location>
</feature>
<evidence type="ECO:0000256" key="3">
    <source>
        <dbReference type="SAM" id="Phobius"/>
    </source>
</evidence>
<feature type="transmembrane region" description="Helical" evidence="3">
    <location>
        <begin position="289"/>
        <end position="307"/>
    </location>
</feature>
<dbReference type="GO" id="GO:0016747">
    <property type="term" value="F:acyltransferase activity, transferring groups other than amino-acyl groups"/>
    <property type="evidence" value="ECO:0007669"/>
    <property type="project" value="InterPro"/>
</dbReference>
<dbReference type="RefSeq" id="WP_162640351.1">
    <property type="nucleotide sequence ID" value="NZ_CP048286.1"/>
</dbReference>
<keyword evidence="3" id="KW-0812">Transmembrane</keyword>
<feature type="transmembrane region" description="Helical" evidence="3">
    <location>
        <begin position="236"/>
        <end position="252"/>
    </location>
</feature>
<dbReference type="GO" id="GO:0016020">
    <property type="term" value="C:membrane"/>
    <property type="evidence" value="ECO:0007669"/>
    <property type="project" value="TreeGrafter"/>
</dbReference>
<proteinExistence type="inferred from homology"/>
<dbReference type="InterPro" id="IPR050879">
    <property type="entry name" value="Acyltransferase_3"/>
</dbReference>
<dbReference type="PANTHER" id="PTHR23028:SF53">
    <property type="entry name" value="ACYL_TRANSF_3 DOMAIN-CONTAINING PROTEIN"/>
    <property type="match status" value="1"/>
</dbReference>
<evidence type="ECO:0000256" key="2">
    <source>
        <dbReference type="ARBA" id="ARBA00007400"/>
    </source>
</evidence>
<keyword evidence="5" id="KW-0012">Acyltransferase</keyword>
<name>A0A6C0NZ78_9BACL</name>
<feature type="transmembrane region" description="Helical" evidence="3">
    <location>
        <begin position="53"/>
        <end position="72"/>
    </location>
</feature>
<keyword evidence="6" id="KW-1185">Reference proteome</keyword>
<sequence length="363" mass="41865">MSKSIAEHLNQKANNFDFLRLFAATLVIFSHSYPLTGHAEVPVPFVLNSYGSLGVKIFFLISGFLIMSSFLRNPSVVMYFKARILRVIPGLLFALALSSLVLGPLVSTLSPSDYFNNHQTYDYFKMLFLYSVRYILPGVFEGNVYPQSVNGSLWTLEYEFTFYIMIAILGVTRLLVDKRVVLFVFFMFLTLTYYQTWLVDKSVGTIHIRDFFEFGLYFSAGMLLYSFRDYIRIDRLVAIFCVVLLLFSTWHGGLGPELFVFIGGYLIIYLALSPDIRLTWVSRFGDFSYGMYIFAFPVQQLVVYLNGGTMKSPFMNFIISFIITLILSIISWHLVEKHALKLKRISISHLFRTKFISQDRTVK</sequence>
<dbReference type="InterPro" id="IPR002656">
    <property type="entry name" value="Acyl_transf_3_dom"/>
</dbReference>
<feature type="domain" description="Acyltransferase 3" evidence="4">
    <location>
        <begin position="15"/>
        <end position="332"/>
    </location>
</feature>
<feature type="transmembrane region" description="Helical" evidence="3">
    <location>
        <begin position="211"/>
        <end position="227"/>
    </location>
</feature>
<comment type="subcellular location">
    <subcellularLocation>
        <location evidence="1">Membrane</location>
    </subcellularLocation>
</comment>
<keyword evidence="3" id="KW-1133">Transmembrane helix</keyword>
<comment type="similarity">
    <text evidence="2">Belongs to the acyltransferase 3 family.</text>
</comment>
<gene>
    <name evidence="5" type="ORF">GZH47_12285</name>
</gene>
<reference evidence="5 6" key="1">
    <citation type="submission" date="2020-02" db="EMBL/GenBank/DDBJ databases">
        <title>Paenibacillus sp. nov., isolated from rhizosphere soil of tomato.</title>
        <authorList>
            <person name="Weon H.-Y."/>
            <person name="Lee S.A."/>
        </authorList>
    </citation>
    <scope>NUCLEOTIDE SEQUENCE [LARGE SCALE GENOMIC DNA]</scope>
    <source>
        <strain evidence="5 6">14171R-81</strain>
    </source>
</reference>
<feature type="transmembrane region" description="Helical" evidence="3">
    <location>
        <begin position="313"/>
        <end position="335"/>
    </location>
</feature>
<dbReference type="PANTHER" id="PTHR23028">
    <property type="entry name" value="ACETYLTRANSFERASE"/>
    <property type="match status" value="1"/>
</dbReference>
<accession>A0A6C0NZ78</accession>
<feature type="transmembrane region" description="Helical" evidence="3">
    <location>
        <begin position="258"/>
        <end position="277"/>
    </location>
</feature>
<dbReference type="KEGG" id="prz:GZH47_12285"/>